<proteinExistence type="predicted"/>
<evidence type="ECO:0000313" key="4">
    <source>
        <dbReference type="Proteomes" id="UP000325576"/>
    </source>
</evidence>
<gene>
    <name evidence="2" type="ORF">BS297_06120</name>
    <name evidence="3" type="ORF">QIE55_25615</name>
</gene>
<dbReference type="GeneID" id="57484897"/>
<organism evidence="2 4">
    <name type="scientific">Rhodococcus erythropolis</name>
    <name type="common">Arthrobacter picolinophilus</name>
    <dbReference type="NCBI Taxonomy" id="1833"/>
    <lineage>
        <taxon>Bacteria</taxon>
        <taxon>Bacillati</taxon>
        <taxon>Actinomycetota</taxon>
        <taxon>Actinomycetes</taxon>
        <taxon>Mycobacteriales</taxon>
        <taxon>Nocardiaceae</taxon>
        <taxon>Rhodococcus</taxon>
        <taxon>Rhodococcus erythropolis group</taxon>
    </lineage>
</organism>
<evidence type="ECO:0000313" key="3">
    <source>
        <dbReference type="EMBL" id="WGV48872.2"/>
    </source>
</evidence>
<dbReference type="EMBL" id="CP124545">
    <property type="protein sequence ID" value="WGV48872.2"/>
    <property type="molecule type" value="Genomic_DNA"/>
</dbReference>
<dbReference type="AlphaFoldDB" id="A0A1Q4JWW5"/>
<dbReference type="Proteomes" id="UP000325576">
    <property type="component" value="Unassembled WGS sequence"/>
</dbReference>
<reference evidence="3" key="2">
    <citation type="submission" date="2023-08" db="EMBL/GenBank/DDBJ databases">
        <title>Isolation and Characterization of Rhodococcus erythropolis MGMM8.</title>
        <authorList>
            <person name="Diabankana R.G.C."/>
            <person name="Afordoanyi D.M."/>
            <person name="Validov S.Z."/>
        </authorList>
    </citation>
    <scope>NUCLEOTIDE SEQUENCE</scope>
    <source>
        <strain evidence="3">MGMM8</strain>
    </source>
</reference>
<reference evidence="2 4" key="1">
    <citation type="journal article" date="2017" name="Poromechanics V (2013)">
        <title>Genomic Characterization of the Arsenic-Tolerant Actinobacterium, &lt;i&gt;Rhodococcus erythropolis&lt;/i&gt; S43.</title>
        <authorList>
            <person name="Retamal-Morales G."/>
            <person name="Mehnert M."/>
            <person name="Schwabe R."/>
            <person name="Tischler D."/>
            <person name="Schloemann M."/>
            <person name="Levican G.J."/>
        </authorList>
    </citation>
    <scope>NUCLEOTIDE SEQUENCE [LARGE SCALE GENOMIC DNA]</scope>
    <source>
        <strain evidence="2 4">S43</strain>
    </source>
</reference>
<evidence type="ECO:0000256" key="1">
    <source>
        <dbReference type="SAM" id="Phobius"/>
    </source>
</evidence>
<name>A0A1Q4JWW5_RHOER</name>
<feature type="transmembrane region" description="Helical" evidence="1">
    <location>
        <begin position="7"/>
        <end position="28"/>
    </location>
</feature>
<evidence type="ECO:0000313" key="2">
    <source>
        <dbReference type="EMBL" id="KAB2586274.1"/>
    </source>
</evidence>
<keyword evidence="1" id="KW-0472">Membrane</keyword>
<dbReference type="STRING" id="1833.XU06_25265"/>
<dbReference type="InterPro" id="IPR007165">
    <property type="entry name" value="Phage_holin_4_2"/>
</dbReference>
<protein>
    <submittedName>
        <fullName evidence="3">Phage holin family protein</fullName>
    </submittedName>
</protein>
<sequence length="137" mass="14521">MRLLFQLISQCVLGAIALIVVHFALPGVSLSVNGFLAAIGVFTLAHMILGPFVLSVALHYAAPLAGGVGLVATLLALWVATLVPDGIEISGVGSWILAPIIVWVITALGGWIFMALVIDKWIKRRNAEKLVRSVQKA</sequence>
<feature type="transmembrane region" description="Helical" evidence="1">
    <location>
        <begin position="61"/>
        <end position="83"/>
    </location>
</feature>
<feature type="transmembrane region" description="Helical" evidence="1">
    <location>
        <begin position="95"/>
        <end position="118"/>
    </location>
</feature>
<dbReference type="EMBL" id="MRBO01000223">
    <property type="protein sequence ID" value="KAB2586274.1"/>
    <property type="molecule type" value="Genomic_DNA"/>
</dbReference>
<keyword evidence="1" id="KW-1133">Transmembrane helix</keyword>
<dbReference type="Pfam" id="PF04020">
    <property type="entry name" value="Phage_holin_4_2"/>
    <property type="match status" value="1"/>
</dbReference>
<accession>A0A1Q4JWW5</accession>
<feature type="transmembrane region" description="Helical" evidence="1">
    <location>
        <begin position="34"/>
        <end position="54"/>
    </location>
</feature>
<dbReference type="RefSeq" id="WP_020970904.1">
    <property type="nucleotide sequence ID" value="NZ_AP018733.1"/>
</dbReference>
<dbReference type="Proteomes" id="UP001230933">
    <property type="component" value="Chromosome"/>
</dbReference>
<dbReference type="OrthoDB" id="4871734at2"/>
<keyword evidence="1" id="KW-0812">Transmembrane</keyword>